<accession>A0A0D0RMY9</accession>
<sequence length="80" mass="9168">MELTLMSIIFILIGLSLIWLSIFGSNVKIKESSSGTPTDVSDFFLMMIYKLFPPIIRRIFLFLLGLGIVIGFIYLLFLEF</sequence>
<dbReference type="Proteomes" id="UP000032102">
    <property type="component" value="Unassembled WGS sequence"/>
</dbReference>
<keyword evidence="1" id="KW-1133">Transmembrane helix</keyword>
<evidence type="ECO:0000313" key="3">
    <source>
        <dbReference type="Proteomes" id="UP000032102"/>
    </source>
</evidence>
<reference evidence="2 3" key="1">
    <citation type="submission" date="2015-01" db="EMBL/GenBank/DDBJ databases">
        <title>Draft genome of Anoxybacillus thermarum strain AF/04.</title>
        <authorList>
            <person name="Poli A."/>
            <person name="Nicolaus B."/>
            <person name="Chan K.-G."/>
            <person name="Kahar U.M."/>
            <person name="Yaakob A.S."/>
            <person name="Chan C.S."/>
            <person name="Goh K.M."/>
        </authorList>
    </citation>
    <scope>NUCLEOTIDE SEQUENCE [LARGE SCALE GENOMIC DNA]</scope>
    <source>
        <strain evidence="2 3">AF/04</strain>
    </source>
</reference>
<dbReference type="AlphaFoldDB" id="A0A0D0RMY9"/>
<feature type="transmembrane region" description="Helical" evidence="1">
    <location>
        <begin position="6"/>
        <end position="24"/>
    </location>
</feature>
<evidence type="ECO:0000313" key="2">
    <source>
        <dbReference type="EMBL" id="KIQ93097.1"/>
    </source>
</evidence>
<feature type="transmembrane region" description="Helical" evidence="1">
    <location>
        <begin position="55"/>
        <end position="77"/>
    </location>
</feature>
<keyword evidence="1" id="KW-0812">Transmembrane</keyword>
<keyword evidence="1" id="KW-0472">Membrane</keyword>
<comment type="caution">
    <text evidence="2">The sequence shown here is derived from an EMBL/GenBank/DDBJ whole genome shotgun (WGS) entry which is preliminary data.</text>
</comment>
<gene>
    <name evidence="2" type="ORF">LH47_02848</name>
</gene>
<protein>
    <submittedName>
        <fullName evidence="2">Uncharacterized protein</fullName>
    </submittedName>
</protein>
<keyword evidence="3" id="KW-1185">Reference proteome</keyword>
<proteinExistence type="predicted"/>
<name>A0A0D0RMY9_9BACL</name>
<dbReference type="EMBL" id="JXTH01000103">
    <property type="protein sequence ID" value="KIQ93097.1"/>
    <property type="molecule type" value="Genomic_DNA"/>
</dbReference>
<organism evidence="2 3">
    <name type="scientific">Anoxybacillus thermarum</name>
    <dbReference type="NCBI Taxonomy" id="404937"/>
    <lineage>
        <taxon>Bacteria</taxon>
        <taxon>Bacillati</taxon>
        <taxon>Bacillota</taxon>
        <taxon>Bacilli</taxon>
        <taxon>Bacillales</taxon>
        <taxon>Anoxybacillaceae</taxon>
        <taxon>Anoxybacillus</taxon>
    </lineage>
</organism>
<evidence type="ECO:0000256" key="1">
    <source>
        <dbReference type="SAM" id="Phobius"/>
    </source>
</evidence>
<dbReference type="PATRIC" id="fig|404937.3.peg.3139"/>